<evidence type="ECO:0000256" key="1">
    <source>
        <dbReference type="SAM" id="MobiDB-lite"/>
    </source>
</evidence>
<keyword evidence="2" id="KW-0812">Transmembrane</keyword>
<dbReference type="PANTHER" id="PTHR38812:SF2">
    <property type="entry name" value="MU-LIKE PROPHAGE FLUMU PROTEIN GP42"/>
    <property type="match status" value="1"/>
</dbReference>
<feature type="transmembrane region" description="Helical" evidence="2">
    <location>
        <begin position="458"/>
        <end position="481"/>
    </location>
</feature>
<protein>
    <submittedName>
        <fullName evidence="3">Uncharacterized protein</fullName>
    </submittedName>
</protein>
<proteinExistence type="predicted"/>
<evidence type="ECO:0000256" key="2">
    <source>
        <dbReference type="SAM" id="Phobius"/>
    </source>
</evidence>
<feature type="region of interest" description="Disordered" evidence="1">
    <location>
        <begin position="675"/>
        <end position="696"/>
    </location>
</feature>
<feature type="transmembrane region" description="Helical" evidence="2">
    <location>
        <begin position="488"/>
        <end position="506"/>
    </location>
</feature>
<evidence type="ECO:0000313" key="3">
    <source>
        <dbReference type="EMBL" id="KNF08557.1"/>
    </source>
</evidence>
<gene>
    <name evidence="3" type="ORF">CLPU_6c00430</name>
</gene>
<dbReference type="RefSeq" id="WP_050355079.1">
    <property type="nucleotide sequence ID" value="NZ_LGSS01000006.1"/>
</dbReference>
<dbReference type="PATRIC" id="fig|1503.3.peg.2839"/>
<dbReference type="AlphaFoldDB" id="A0A0L0WAT3"/>
<dbReference type="Proteomes" id="UP000037267">
    <property type="component" value="Unassembled WGS sequence"/>
</dbReference>
<reference evidence="4" key="1">
    <citation type="submission" date="2015-07" db="EMBL/GenBank/DDBJ databases">
        <title>Draft genome sequence of the purine-degrading Gottschalkia purinilyticum DSM 1384 (formerly Clostridium purinilyticum).</title>
        <authorList>
            <person name="Poehlein A."/>
            <person name="Schiel-Bengelsdorf B."/>
            <person name="Bengelsdorf F.R."/>
            <person name="Daniel R."/>
            <person name="Duerre P."/>
        </authorList>
    </citation>
    <scope>NUCLEOTIDE SEQUENCE [LARGE SCALE GENOMIC DNA]</scope>
    <source>
        <strain evidence="4">DSM 1384</strain>
    </source>
</reference>
<keyword evidence="2" id="KW-1133">Transmembrane helix</keyword>
<accession>A0A0L0WAT3</accession>
<dbReference type="EMBL" id="LGSS01000006">
    <property type="protein sequence ID" value="KNF08557.1"/>
    <property type="molecule type" value="Genomic_DNA"/>
</dbReference>
<dbReference type="InterPro" id="IPR053058">
    <property type="entry name" value="Mulikevirus_tape_measure"/>
</dbReference>
<name>A0A0L0WAT3_GOTPU</name>
<feature type="transmembrane region" description="Helical" evidence="2">
    <location>
        <begin position="526"/>
        <end position="546"/>
    </location>
</feature>
<evidence type="ECO:0000313" key="4">
    <source>
        <dbReference type="Proteomes" id="UP000037267"/>
    </source>
</evidence>
<organism evidence="3 4">
    <name type="scientific">Gottschalkia purinilytica</name>
    <name type="common">Clostridium purinilyticum</name>
    <dbReference type="NCBI Taxonomy" id="1503"/>
    <lineage>
        <taxon>Bacteria</taxon>
        <taxon>Bacillati</taxon>
        <taxon>Bacillota</taxon>
        <taxon>Tissierellia</taxon>
        <taxon>Tissierellales</taxon>
        <taxon>Gottschalkiaceae</taxon>
        <taxon>Gottschalkia</taxon>
    </lineage>
</organism>
<dbReference type="STRING" id="1503.CLPU_6c00430"/>
<dbReference type="OrthoDB" id="28713at2"/>
<comment type="caution">
    <text evidence="3">The sequence shown here is derived from an EMBL/GenBank/DDBJ whole genome shotgun (WGS) entry which is preliminary data.</text>
</comment>
<keyword evidence="4" id="KW-1185">Reference proteome</keyword>
<dbReference type="PANTHER" id="PTHR38812">
    <property type="entry name" value="MU-LIKE PROPHAGE FLUMU PROTEIN GP42"/>
    <property type="match status" value="1"/>
</dbReference>
<keyword evidence="2" id="KW-0472">Membrane</keyword>
<sequence>MSREFKTNVIIGGKLSPSLKSAFDVSAKYANKTSSVISSANNRAALATQKLSERMSNISGVIKKVAVTGAALGGAIGAKTMLEQASSLEQYKNTLNVVMKDQKKAGEIFKWAVDFANKTPYETDEIVQATVKLQSYGLEAKKVMGITGDMAAAMGKDIDQAVEAIADAQTGELERLKEFGITKEMIVKQAGEKLKGIEVVNNKGQITNQRAFNLALFSLMKDRYEGSMEIQSKTFKGLTSTISGIMKNGLAQIAGISETGEIIDNSAFDIAKKKVEKLSETISKMQENGTFEKIQKKVAEFVSKGMDKLDEIIPKIIEFGKFVIDNGPQIVSAIKLIGGAFLAFKTVNTINKGVTGLIDFGKNAKDTYDTVKVLSMYGKDHILKFGQSIPKIMSPVGSGLTKVMSTAGTGVTKAVSFVGSGIGKIASLAGTGISKATSFVVTGAPKLMSAVGTGISSALSFVGTGIMSVVSTIGSGIASAITFLMSPMGLIIIAIVAIVAALYYLWTNWDAISKTLVSVWQNYVLPFFQGIGGFFTSIFNGVLGVFKGVINWIIGGINTVINAVNGINFTVPDWVPGVGGQKFGINIPNVPTFAKGGIANQASIFGEAGPEMAIPLKKNNPRSVALLEQTARILGVYPKETSQSITDSKLQKVPLLQQQAINGLDLKQEAPRLTAKQPRIISKQEIQQSREKDNSNQRYREININYNPQIPSGTTQEVKDYIKSNYEEFKDYFEKLINDKDRFSFGEG</sequence>